<name>A0A0C2VEY6_9BACL</name>
<sequence length="467" mass="52828">MTYTLTVYGGVNTIGGVHVLLSNGKKGFLFDLGVTWAWGLFGGRIVPDAERALQHYLLTRLAPPLPSVFKKDLVQHIPAKVLENLWKVDELPELESITVFVSHIHQDHMALLPYVNKETKVYMHRDAHSVYKAVAESGEYAYTEAEILPLDHLDSVQLDDDFSFQLVDVDHDTPGASGLLITLGEYNIAFTGDWRLHGRHPERMERFAQLCSETNTDILLTEGTSLRKETYFTEPVMRQEKNVVKEFGKMSEGFDLLYVNILARNVERVADFIVKAKELGRKLVMDERTALLWKTATEEGISTLPSDHPARMNEKDVICLLDLQVKSTDLVYNTVTMEDIWLHKNQYIVFLTEEQTPLLSEFETLGDSSGTSLYFHADGNPLNKEDPILHRWLKLYNIHYHYYGTGGHASPEDISQLIETVSPKVAIPLHSLNPSLVNTKNAVKYCPSYGEKISIQALLGKQSETLV</sequence>
<dbReference type="SUPFAM" id="SSF56281">
    <property type="entry name" value="Metallo-hydrolase/oxidoreductase"/>
    <property type="match status" value="1"/>
</dbReference>
<keyword evidence="5" id="KW-1185">Reference proteome</keyword>
<dbReference type="GO" id="GO:0003723">
    <property type="term" value="F:RNA binding"/>
    <property type="evidence" value="ECO:0007669"/>
    <property type="project" value="UniProtKB-KW"/>
</dbReference>
<dbReference type="InterPro" id="IPR042173">
    <property type="entry name" value="RNase_J_2"/>
</dbReference>
<gene>
    <name evidence="4" type="ORF">KR50_34790</name>
</gene>
<comment type="caution">
    <text evidence="4">The sequence shown here is derived from an EMBL/GenBank/DDBJ whole genome shotgun (WGS) entry which is preliminary data.</text>
</comment>
<dbReference type="Gene3D" id="3.40.50.10710">
    <property type="entry name" value="Metallo-hydrolase/oxidoreductase"/>
    <property type="match status" value="1"/>
</dbReference>
<dbReference type="InterPro" id="IPR001279">
    <property type="entry name" value="Metallo-B-lactamas"/>
</dbReference>
<dbReference type="SMART" id="SM00849">
    <property type="entry name" value="Lactamase_B"/>
    <property type="match status" value="1"/>
</dbReference>
<organism evidence="4 5">
    <name type="scientific">Jeotgalibacillus campisalis</name>
    <dbReference type="NCBI Taxonomy" id="220754"/>
    <lineage>
        <taxon>Bacteria</taxon>
        <taxon>Bacillati</taxon>
        <taxon>Bacillota</taxon>
        <taxon>Bacilli</taxon>
        <taxon>Bacillales</taxon>
        <taxon>Caryophanaceae</taxon>
        <taxon>Jeotgalibacillus</taxon>
    </lineage>
</organism>
<evidence type="ECO:0000256" key="2">
    <source>
        <dbReference type="ARBA" id="ARBA00022884"/>
    </source>
</evidence>
<keyword evidence="1" id="KW-0378">Hydrolase</keyword>
<dbReference type="Pfam" id="PF12706">
    <property type="entry name" value="Lactamase_B_2"/>
    <property type="match status" value="1"/>
</dbReference>
<proteinExistence type="predicted"/>
<dbReference type="PATRIC" id="fig|220754.4.peg.3493"/>
<dbReference type="PANTHER" id="PTHR43694:SF1">
    <property type="entry name" value="RIBONUCLEASE J"/>
    <property type="match status" value="1"/>
</dbReference>
<protein>
    <recommendedName>
        <fullName evidence="3">Metallo-beta-lactamase domain-containing protein</fullName>
    </recommendedName>
</protein>
<dbReference type="PANTHER" id="PTHR43694">
    <property type="entry name" value="RIBONUCLEASE J"/>
    <property type="match status" value="1"/>
</dbReference>
<evidence type="ECO:0000313" key="5">
    <source>
        <dbReference type="Proteomes" id="UP000031972"/>
    </source>
</evidence>
<keyword evidence="1" id="KW-0269">Exonuclease</keyword>
<keyword evidence="1" id="KW-0540">Nuclease</keyword>
<evidence type="ECO:0000259" key="3">
    <source>
        <dbReference type="SMART" id="SM00849"/>
    </source>
</evidence>
<dbReference type="Gene3D" id="3.60.15.10">
    <property type="entry name" value="Ribonuclease Z/Hydroxyacylglutathione hydrolase-like"/>
    <property type="match status" value="1"/>
</dbReference>
<dbReference type="EMBL" id="JXRR01000022">
    <property type="protein sequence ID" value="KIL43076.1"/>
    <property type="molecule type" value="Genomic_DNA"/>
</dbReference>
<evidence type="ECO:0000313" key="4">
    <source>
        <dbReference type="EMBL" id="KIL43076.1"/>
    </source>
</evidence>
<dbReference type="Proteomes" id="UP000031972">
    <property type="component" value="Unassembled WGS sequence"/>
</dbReference>
<dbReference type="RefSeq" id="WP_041061338.1">
    <property type="nucleotide sequence ID" value="NZ_JXRR01000022.1"/>
</dbReference>
<keyword evidence="2" id="KW-0694">RNA-binding</keyword>
<dbReference type="InterPro" id="IPR036866">
    <property type="entry name" value="RibonucZ/Hydroxyglut_hydro"/>
</dbReference>
<feature type="domain" description="Metallo-beta-lactamase" evidence="3">
    <location>
        <begin position="15"/>
        <end position="222"/>
    </location>
</feature>
<evidence type="ECO:0000256" key="1">
    <source>
        <dbReference type="ARBA" id="ARBA00022839"/>
    </source>
</evidence>
<dbReference type="AlphaFoldDB" id="A0A0C2VEY6"/>
<accession>A0A0C2VEY6</accession>
<dbReference type="GO" id="GO:0004527">
    <property type="term" value="F:exonuclease activity"/>
    <property type="evidence" value="ECO:0007669"/>
    <property type="project" value="UniProtKB-KW"/>
</dbReference>
<dbReference type="OrthoDB" id="9803916at2"/>
<reference evidence="4 5" key="1">
    <citation type="submission" date="2015-01" db="EMBL/GenBank/DDBJ databases">
        <title>Jeotgalibacillus campisalis genome sequencing.</title>
        <authorList>
            <person name="Goh K.M."/>
            <person name="Chan K.-G."/>
            <person name="Yaakop A.S."/>
            <person name="Ee R."/>
            <person name="Gan H.M."/>
            <person name="Chan C.S."/>
        </authorList>
    </citation>
    <scope>NUCLEOTIDE SEQUENCE [LARGE SCALE GENOMIC DNA]</scope>
    <source>
        <strain evidence="4 5">SF-57</strain>
    </source>
</reference>